<name>A0A7M1R053_9ACTO</name>
<dbReference type="SUPFAM" id="SSF88713">
    <property type="entry name" value="Glycoside hydrolase/deacetylase"/>
    <property type="match status" value="1"/>
</dbReference>
<proteinExistence type="predicted"/>
<dbReference type="GO" id="GO:0016810">
    <property type="term" value="F:hydrolase activity, acting on carbon-nitrogen (but not peptide) bonds"/>
    <property type="evidence" value="ECO:0007669"/>
    <property type="project" value="InterPro"/>
</dbReference>
<dbReference type="RefSeq" id="WP_197552201.1">
    <property type="nucleotide sequence ID" value="NZ_CP063212.1"/>
</dbReference>
<evidence type="ECO:0000256" key="4">
    <source>
        <dbReference type="SAM" id="SignalP"/>
    </source>
</evidence>
<protein>
    <submittedName>
        <fullName evidence="6">Polysaccharide deacetylase family protein</fullName>
    </submittedName>
</protein>
<feature type="signal peptide" evidence="4">
    <location>
        <begin position="1"/>
        <end position="23"/>
    </location>
</feature>
<dbReference type="InterPro" id="IPR050248">
    <property type="entry name" value="Polysacc_deacetylase_ArnD"/>
</dbReference>
<dbReference type="PROSITE" id="PS51257">
    <property type="entry name" value="PROKAR_LIPOPROTEIN"/>
    <property type="match status" value="1"/>
</dbReference>
<dbReference type="Pfam" id="PF01522">
    <property type="entry name" value="Polysacc_deac_1"/>
    <property type="match status" value="1"/>
</dbReference>
<feature type="region of interest" description="Disordered" evidence="3">
    <location>
        <begin position="41"/>
        <end position="79"/>
    </location>
</feature>
<keyword evidence="1" id="KW-0479">Metal-binding</keyword>
<dbReference type="InterPro" id="IPR002509">
    <property type="entry name" value="NODB_dom"/>
</dbReference>
<dbReference type="CDD" id="cd10917">
    <property type="entry name" value="CE4_NodB_like_6s_7s"/>
    <property type="match status" value="1"/>
</dbReference>
<dbReference type="PANTHER" id="PTHR10587">
    <property type="entry name" value="GLYCOSYL TRANSFERASE-RELATED"/>
    <property type="match status" value="1"/>
</dbReference>
<gene>
    <name evidence="6" type="ORF">INS90_07535</name>
</gene>
<evidence type="ECO:0000256" key="2">
    <source>
        <dbReference type="ARBA" id="ARBA00022801"/>
    </source>
</evidence>
<evidence type="ECO:0000313" key="7">
    <source>
        <dbReference type="Proteomes" id="UP000594961"/>
    </source>
</evidence>
<keyword evidence="4" id="KW-0732">Signal</keyword>
<dbReference type="GO" id="GO:0046872">
    <property type="term" value="F:metal ion binding"/>
    <property type="evidence" value="ECO:0007669"/>
    <property type="project" value="UniProtKB-KW"/>
</dbReference>
<dbReference type="EMBL" id="CP063212">
    <property type="protein sequence ID" value="QOR47114.1"/>
    <property type="molecule type" value="Genomic_DNA"/>
</dbReference>
<dbReference type="PANTHER" id="PTHR10587:SF133">
    <property type="entry name" value="CHITIN DEACETYLASE 1-RELATED"/>
    <property type="match status" value="1"/>
</dbReference>
<evidence type="ECO:0000256" key="1">
    <source>
        <dbReference type="ARBA" id="ARBA00022723"/>
    </source>
</evidence>
<accession>A0A7M1R053</accession>
<dbReference type="Gene3D" id="3.20.20.370">
    <property type="entry name" value="Glycoside hydrolase/deacetylase"/>
    <property type="match status" value="1"/>
</dbReference>
<evidence type="ECO:0000256" key="3">
    <source>
        <dbReference type="SAM" id="MobiDB-lite"/>
    </source>
</evidence>
<evidence type="ECO:0000259" key="5">
    <source>
        <dbReference type="PROSITE" id="PS51677"/>
    </source>
</evidence>
<dbReference type="PROSITE" id="PS51677">
    <property type="entry name" value="NODB"/>
    <property type="match status" value="1"/>
</dbReference>
<dbReference type="GO" id="GO:0005975">
    <property type="term" value="P:carbohydrate metabolic process"/>
    <property type="evidence" value="ECO:0007669"/>
    <property type="project" value="InterPro"/>
</dbReference>
<organism evidence="6 7">
    <name type="scientific">Trueperella pecoris</name>
    <dbReference type="NCBI Taxonomy" id="2733571"/>
    <lineage>
        <taxon>Bacteria</taxon>
        <taxon>Bacillati</taxon>
        <taxon>Actinomycetota</taxon>
        <taxon>Actinomycetes</taxon>
        <taxon>Actinomycetales</taxon>
        <taxon>Actinomycetaceae</taxon>
        <taxon>Trueperella</taxon>
    </lineage>
</organism>
<dbReference type="AlphaFoldDB" id="A0A7M1R053"/>
<evidence type="ECO:0000313" key="6">
    <source>
        <dbReference type="EMBL" id="QOR47114.1"/>
    </source>
</evidence>
<sequence length="301" mass="31394">MRKFRGFALVLALALTGCTSVVPDSIPDAVGTASSKAPLDFSHAPTAGHTLDNSPEFAPPNTWGPRPHPRQGGAPVAVGQNANRDAAPKLADGRVDCAQARCVALTFDDGPGPYTDKLLDTLKASGVPATFFVVGYKVAGGAATVQRAAAEGHAIGTHSWSHPVLTKLAEPAMRKEMASPIDALKDIGVPTNMIRPPYGARNSAVDAMADALGLAEVLWSVDTRDWATLNTPSVISEAVRSAHPGSIILMHDIHPTSVAAVPDIIAQLQAVGYVLVTVPELLGDNFGTGATIYSQHQVRAH</sequence>
<keyword evidence="2" id="KW-0378">Hydrolase</keyword>
<dbReference type="Proteomes" id="UP000594961">
    <property type="component" value="Chromosome"/>
</dbReference>
<feature type="domain" description="NodB homology" evidence="5">
    <location>
        <begin position="101"/>
        <end position="276"/>
    </location>
</feature>
<reference evidence="6 7" key="1">
    <citation type="submission" date="2020-10" db="EMBL/GenBank/DDBJ databases">
        <title>Trueperella pecoris sp. nov. isolated from bovine and porcine specimens.</title>
        <authorList>
            <person name="Schoenecker L."/>
            <person name="Schnydrig P."/>
            <person name="Brodard I."/>
            <person name="Thomann A."/>
            <person name="Hemphill A."/>
            <person name="Rodriguez-Campos S."/>
            <person name="Perreten V."/>
            <person name="Jores J."/>
            <person name="Kittl S."/>
        </authorList>
    </citation>
    <scope>NUCLEOTIDE SEQUENCE [LARGE SCALE GENOMIC DNA]</scope>
    <source>
        <strain evidence="6 7">19OD0592</strain>
    </source>
</reference>
<dbReference type="GO" id="GO:0016020">
    <property type="term" value="C:membrane"/>
    <property type="evidence" value="ECO:0007669"/>
    <property type="project" value="TreeGrafter"/>
</dbReference>
<feature type="chain" id="PRO_5029719798" evidence="4">
    <location>
        <begin position="24"/>
        <end position="301"/>
    </location>
</feature>
<dbReference type="InterPro" id="IPR011330">
    <property type="entry name" value="Glyco_hydro/deAcase_b/a-brl"/>
</dbReference>